<evidence type="ECO:0000256" key="1">
    <source>
        <dbReference type="SAM" id="MobiDB-lite"/>
    </source>
</evidence>
<organism evidence="4 5">
    <name type="scientific">Monilinia fructicola</name>
    <name type="common">Brown rot fungus</name>
    <name type="synonym">Ciboria fructicola</name>
    <dbReference type="NCBI Taxonomy" id="38448"/>
    <lineage>
        <taxon>Eukaryota</taxon>
        <taxon>Fungi</taxon>
        <taxon>Dikarya</taxon>
        <taxon>Ascomycota</taxon>
        <taxon>Pezizomycotina</taxon>
        <taxon>Leotiomycetes</taxon>
        <taxon>Helotiales</taxon>
        <taxon>Sclerotiniaceae</taxon>
        <taxon>Monilinia</taxon>
    </lineage>
</organism>
<sequence length="431" mass="45756">MIAYTINVIPMDYSVGNGVAGTGDGGLIDCCSNNTGAVLPCGDPSLSQFCCDEGQGFACCLTPSKLFTLGKGTTFTENSPNQGATSTPNSQSQIISQPGTTRTETATQIQTQIPSATQTVIRTSVSISIQIVTTTRPTISFQIITASRPSVSTSAISFSPVASTTSSTSVLLVTTPQIQPSNSLDATRSASVFQNQNGQMTTSATNSQKSIQTQNENQVETQDIQTTLTKLFERPNMGIIIAGASAFVLIMFVSILICCIRRRKRRRAANKLAQSQDGTRRGSESEKGISENMGNKEGSGDEDASIGVFVAVSEKFRGLKGKPNIREQEDERISREFDGALGGGMYLEGGTMGRGRPFVKGGEGLSGGERRGINARDTKDASPNIPLFSSPSFNAPRIPPSIPVSPLQALQYRESQHSRRSFDSGSSGFSL</sequence>
<evidence type="ECO:0000259" key="3">
    <source>
        <dbReference type="Pfam" id="PF12104"/>
    </source>
</evidence>
<reference evidence="4 5" key="1">
    <citation type="submission" date="2019-06" db="EMBL/GenBank/DDBJ databases">
        <title>Genome Sequence of the Brown Rot Fungal Pathogen Monilinia fructicola.</title>
        <authorList>
            <person name="De Miccolis Angelini R.M."/>
            <person name="Landi L."/>
            <person name="Abate D."/>
            <person name="Pollastro S."/>
            <person name="Romanazzi G."/>
            <person name="Faretra F."/>
        </authorList>
    </citation>
    <scope>NUCLEOTIDE SEQUENCE [LARGE SCALE GENOMIC DNA]</scope>
    <source>
        <strain evidence="4 5">Mfrc123</strain>
    </source>
</reference>
<feature type="domain" description="T cell CD4 receptor C-terminal region" evidence="3">
    <location>
        <begin position="243"/>
        <end position="274"/>
    </location>
</feature>
<proteinExistence type="predicted"/>
<evidence type="ECO:0000256" key="2">
    <source>
        <dbReference type="SAM" id="Phobius"/>
    </source>
</evidence>
<feature type="transmembrane region" description="Helical" evidence="2">
    <location>
        <begin position="237"/>
        <end position="260"/>
    </location>
</feature>
<dbReference type="AlphaFoldDB" id="A0A5M9J735"/>
<dbReference type="Pfam" id="PF12104">
    <property type="entry name" value="Tcell_CD4_C"/>
    <property type="match status" value="1"/>
</dbReference>
<accession>A0A5M9J735</accession>
<feature type="region of interest" description="Disordered" evidence="1">
    <location>
        <begin position="352"/>
        <end position="431"/>
    </location>
</feature>
<keyword evidence="2" id="KW-0472">Membrane</keyword>
<feature type="region of interest" description="Disordered" evidence="1">
    <location>
        <begin position="198"/>
        <end position="220"/>
    </location>
</feature>
<dbReference type="Gene3D" id="1.20.5.900">
    <property type="entry name" value="transmembrane domain of human cd4"/>
    <property type="match status" value="1"/>
</dbReference>
<feature type="compositionally biased region" description="Basic and acidic residues" evidence="1">
    <location>
        <begin position="368"/>
        <end position="380"/>
    </location>
</feature>
<gene>
    <name evidence="4" type="ORF">EYC84_011529</name>
</gene>
<feature type="region of interest" description="Disordered" evidence="1">
    <location>
        <begin position="268"/>
        <end position="302"/>
    </location>
</feature>
<protein>
    <recommendedName>
        <fullName evidence="3">T cell CD4 receptor C-terminal region domain-containing protein</fullName>
    </recommendedName>
</protein>
<dbReference type="VEuPathDB" id="FungiDB:MFRU_013g01740"/>
<dbReference type="InterPro" id="IPR021963">
    <property type="entry name" value="Tcell_CD4_Cterm"/>
</dbReference>
<name>A0A5M9J735_MONFR</name>
<feature type="compositionally biased region" description="Basic and acidic residues" evidence="1">
    <location>
        <begin position="278"/>
        <end position="289"/>
    </location>
</feature>
<keyword evidence="2" id="KW-1133">Transmembrane helix</keyword>
<feature type="region of interest" description="Disordered" evidence="1">
    <location>
        <begin position="77"/>
        <end position="96"/>
    </location>
</feature>
<keyword evidence="5" id="KW-1185">Reference proteome</keyword>
<evidence type="ECO:0000313" key="4">
    <source>
        <dbReference type="EMBL" id="KAA8564617.1"/>
    </source>
</evidence>
<dbReference type="EMBL" id="VICG01000015">
    <property type="protein sequence ID" value="KAA8564617.1"/>
    <property type="molecule type" value="Genomic_DNA"/>
</dbReference>
<comment type="caution">
    <text evidence="4">The sequence shown here is derived from an EMBL/GenBank/DDBJ whole genome shotgun (WGS) entry which is preliminary data.</text>
</comment>
<evidence type="ECO:0000313" key="5">
    <source>
        <dbReference type="Proteomes" id="UP000322873"/>
    </source>
</evidence>
<keyword evidence="2" id="KW-0812">Transmembrane</keyword>
<dbReference type="Proteomes" id="UP000322873">
    <property type="component" value="Unassembled WGS sequence"/>
</dbReference>